<dbReference type="Pfam" id="PF18949">
    <property type="entry name" value="DUF5693"/>
    <property type="match status" value="1"/>
</dbReference>
<feature type="transmembrane region" description="Helical" evidence="1">
    <location>
        <begin position="376"/>
        <end position="404"/>
    </location>
</feature>
<evidence type="ECO:0000313" key="2">
    <source>
        <dbReference type="EMBL" id="MBD2863616.1"/>
    </source>
</evidence>
<feature type="transmembrane region" description="Helical" evidence="1">
    <location>
        <begin position="536"/>
        <end position="554"/>
    </location>
</feature>
<feature type="transmembrane region" description="Helical" evidence="1">
    <location>
        <begin position="495"/>
        <end position="515"/>
    </location>
</feature>
<evidence type="ECO:0000313" key="3">
    <source>
        <dbReference type="Proteomes" id="UP000639396"/>
    </source>
</evidence>
<keyword evidence="1" id="KW-1133">Transmembrane helix</keyword>
<comment type="caution">
    <text evidence="2">The sequence shown here is derived from an EMBL/GenBank/DDBJ whole genome shotgun (WGS) entry which is preliminary data.</text>
</comment>
<dbReference type="EMBL" id="JACXJA010000021">
    <property type="protein sequence ID" value="MBD2863616.1"/>
    <property type="molecule type" value="Genomic_DNA"/>
</dbReference>
<dbReference type="AlphaFoldDB" id="A0A927CCA5"/>
<reference evidence="2" key="1">
    <citation type="submission" date="2020-09" db="EMBL/GenBank/DDBJ databases">
        <title>A novel bacterium of genus Paenibacillus, isolated from South China Sea.</title>
        <authorList>
            <person name="Huang H."/>
            <person name="Mo K."/>
            <person name="Hu Y."/>
        </authorList>
    </citation>
    <scope>NUCLEOTIDE SEQUENCE</scope>
    <source>
        <strain evidence="2">IB182363</strain>
    </source>
</reference>
<feature type="transmembrane region" description="Helical" evidence="1">
    <location>
        <begin position="609"/>
        <end position="628"/>
    </location>
</feature>
<organism evidence="2 3">
    <name type="scientific">Paenibacillus oceani</name>
    <dbReference type="NCBI Taxonomy" id="2772510"/>
    <lineage>
        <taxon>Bacteria</taxon>
        <taxon>Bacillati</taxon>
        <taxon>Bacillota</taxon>
        <taxon>Bacilli</taxon>
        <taxon>Bacillales</taxon>
        <taxon>Paenibacillaceae</taxon>
        <taxon>Paenibacillus</taxon>
    </lineage>
</organism>
<accession>A0A927CCA5</accession>
<keyword evidence="1" id="KW-0812">Transmembrane</keyword>
<feature type="transmembrane region" description="Helical" evidence="1">
    <location>
        <begin position="15"/>
        <end position="32"/>
    </location>
</feature>
<feature type="transmembrane region" description="Helical" evidence="1">
    <location>
        <begin position="584"/>
        <end position="602"/>
    </location>
</feature>
<evidence type="ECO:0000256" key="1">
    <source>
        <dbReference type="SAM" id="Phobius"/>
    </source>
</evidence>
<feature type="transmembrane region" description="Helical" evidence="1">
    <location>
        <begin position="640"/>
        <end position="660"/>
    </location>
</feature>
<dbReference type="RefSeq" id="WP_190929248.1">
    <property type="nucleotide sequence ID" value="NZ_JACXJA010000021.1"/>
</dbReference>
<dbReference type="Proteomes" id="UP000639396">
    <property type="component" value="Unassembled WGS sequence"/>
</dbReference>
<feature type="transmembrane region" description="Helical" evidence="1">
    <location>
        <begin position="424"/>
        <end position="444"/>
    </location>
</feature>
<dbReference type="InterPro" id="IPR043748">
    <property type="entry name" value="DUF5693"/>
</dbReference>
<keyword evidence="3" id="KW-1185">Reference proteome</keyword>
<gene>
    <name evidence="2" type="ORF">IDH45_16610</name>
</gene>
<sequence length="670" mass="75265">MLQRYLSVNERARKWLWWVVILGLLASVPLAYERVITERSTKNVDIVFDYRDLLESAAYKPNPEAYIQEWLQTMKGAGIESMAVYESSLEELKNSRRIQVYNAQEYSLLTGTPIVQGENNTYLLFATQEAKDKLQPIMERTYRDRVKAKVTTWTHNNRQGLIIGLPYEEANTKPMEPDPIAMDMLQKQGFRIVARLSDRMQPYSESELEDLLKKLSQRGVKRIVFDGTAVTGYDEDPEKNNVPKTAELMKKYGMGTAAIERLKVPQKGFTVSFADRLDNNVVRLFPLFETEANLKPEQIADKLVLAVKDRNMRMLFLNTRTAKDMDKGFMNDYLENIITGLNGPEGAVKRIEAAGYQLGEAHPFVEHGKVLEPLKLVLLVGGAALIALTIGLFLPALVTASFAIGTVGVLGLFVLSKSLALQAMAFGVGVCAPTLATIMAIRYIQTRKSSRPSLSWIGALMIFLGTSLVTVIGVMYVVGLLSGITYYLVLEQYRGVGLLHLLPIFLVGLYALLFAESNGLRDVWERARQLLFAKITVIWIVLAAVFGGVIYYYLTRTGNEGQASQMEMLMRTYLENGLGVRPRFKEFIFAHPVFILAAYMYVKHRSAIFLFAGAVMGQLSIVDTFAHLHTPLYISAIRVGYGIVFGVVISLIYVAAWEVLARGWRRWGPK</sequence>
<proteinExistence type="predicted"/>
<keyword evidence="1" id="KW-0472">Membrane</keyword>
<name>A0A927CCA5_9BACL</name>
<protein>
    <submittedName>
        <fullName evidence="2">Uncharacterized protein</fullName>
    </submittedName>
</protein>
<feature type="transmembrane region" description="Helical" evidence="1">
    <location>
        <begin position="456"/>
        <end position="489"/>
    </location>
</feature>